<sequence length="558" mass="55789">MRKVLCALLGVAMAASILLPVPAKAEPETVILTANGDLDETLARLDDYGDREVVLVLEEDVSCSREYWSAAPEKLTVRGQGNTILLNGSVTPGCPVVLDDVALTPVAGDACLYGQGRGVTAVNAVLGSTGARLDVYGGGENGVSVTRSTAEVSLVKCEVYGDVFGGGQGSDVGGRGTDVTVMGGVIHGSVYGGGRGEDGLGEVAGRSRVTVGGRVEGYIHGGGLNASVGSVRMELLDGCQAEGAVGGGRSLGPRADVNGDVRMEMDEGAVLGCVYGGGWATAKDHERASAKVRGQTILHLAGGFTGEAPVIHGGGFAENDGSGRWANANVEISTQVTVAAGAGADKAAVHGGGRAMKLSGEANVAGNASASVYTAVSSLTGGGHAEGMDTRATAAGTFAVVGEGGSAGRIAAGGTGSAAGDGSVSGRMAVSVETVSAEVIAAPGSVAVTAGDVSVEGVFLENGVISVNEKALTHGFIKGFSFYDWEEPERAVAVAAEGYDPESGLTLHWELADLEGQRVRLIHALAGGAMAELFSGEVDSGILAAGVRTTGDFLVVKP</sequence>
<comment type="caution">
    <text evidence="2">The sequence shown here is derived from an EMBL/GenBank/DDBJ whole genome shotgun (WGS) entry which is preliminary data.</text>
</comment>
<proteinExistence type="predicted"/>
<organism evidence="2 3">
    <name type="scientific">Gehongia tenuis</name>
    <dbReference type="NCBI Taxonomy" id="2763655"/>
    <lineage>
        <taxon>Bacteria</taxon>
        <taxon>Bacillati</taxon>
        <taxon>Bacillota</taxon>
        <taxon>Clostridia</taxon>
        <taxon>Christensenellales</taxon>
        <taxon>Christensenellaceae</taxon>
        <taxon>Gehongia</taxon>
    </lineage>
</organism>
<dbReference type="Proteomes" id="UP000623172">
    <property type="component" value="Unassembled WGS sequence"/>
</dbReference>
<keyword evidence="3" id="KW-1185">Reference proteome</keyword>
<feature type="chain" id="PRO_5038023924" evidence="1">
    <location>
        <begin position="26"/>
        <end position="558"/>
    </location>
</feature>
<dbReference type="EMBL" id="JACRSR010000001">
    <property type="protein sequence ID" value="MBC8530530.1"/>
    <property type="molecule type" value="Genomic_DNA"/>
</dbReference>
<dbReference type="AlphaFoldDB" id="A0A926D199"/>
<feature type="signal peptide" evidence="1">
    <location>
        <begin position="1"/>
        <end position="25"/>
    </location>
</feature>
<accession>A0A926D199</accession>
<evidence type="ECO:0000256" key="1">
    <source>
        <dbReference type="SAM" id="SignalP"/>
    </source>
</evidence>
<dbReference type="RefSeq" id="WP_249314504.1">
    <property type="nucleotide sequence ID" value="NZ_JACRSR010000001.1"/>
</dbReference>
<name>A0A926D199_9FIRM</name>
<evidence type="ECO:0000313" key="3">
    <source>
        <dbReference type="Proteomes" id="UP000623172"/>
    </source>
</evidence>
<keyword evidence="1" id="KW-0732">Signal</keyword>
<evidence type="ECO:0000313" key="2">
    <source>
        <dbReference type="EMBL" id="MBC8530530.1"/>
    </source>
</evidence>
<protein>
    <submittedName>
        <fullName evidence="2">Uncharacterized protein</fullName>
    </submittedName>
</protein>
<gene>
    <name evidence="2" type="ORF">H8696_01540</name>
</gene>
<reference evidence="2" key="1">
    <citation type="submission" date="2020-08" db="EMBL/GenBank/DDBJ databases">
        <title>Genome public.</title>
        <authorList>
            <person name="Liu C."/>
            <person name="Sun Q."/>
        </authorList>
    </citation>
    <scope>NUCLEOTIDE SEQUENCE</scope>
    <source>
        <strain evidence="2">NSJ-53</strain>
    </source>
</reference>